<protein>
    <submittedName>
        <fullName evidence="1">Uncharacterized protein</fullName>
    </submittedName>
</protein>
<evidence type="ECO:0000313" key="2">
    <source>
        <dbReference type="Proteomes" id="UP000298551"/>
    </source>
</evidence>
<reference evidence="2" key="1">
    <citation type="submission" date="2019-04" db="EMBL/GenBank/DDBJ databases">
        <title>Genome sequence of Pseudomonas putida 1290, an auxin catabolizing strain.</title>
        <authorList>
            <person name="Laird T.S."/>
            <person name="Leveau J.H.J."/>
        </authorList>
    </citation>
    <scope>NUCLEOTIDE SEQUENCE [LARGE SCALE GENOMIC DNA]</scope>
    <source>
        <strain evidence="2">1290</strain>
    </source>
</reference>
<dbReference type="RefSeq" id="WP_136915447.1">
    <property type="nucleotide sequence ID" value="NZ_CP039371.1"/>
</dbReference>
<gene>
    <name evidence="1" type="ORF">E6B08_18915</name>
</gene>
<sequence>MEQLHYAARGLQRTLIDLRRSRDRLREGGEEEKAAALGKHIERIEQVLRGLPEALRPPTLQ</sequence>
<name>A0A4D6XEV0_PSEPU</name>
<proteinExistence type="predicted"/>
<dbReference type="EMBL" id="CP039371">
    <property type="protein sequence ID" value="QCI13310.1"/>
    <property type="molecule type" value="Genomic_DNA"/>
</dbReference>
<evidence type="ECO:0000313" key="1">
    <source>
        <dbReference type="EMBL" id="QCI13310.1"/>
    </source>
</evidence>
<dbReference type="Proteomes" id="UP000298551">
    <property type="component" value="Chromosome"/>
</dbReference>
<accession>A0A4D6XEV0</accession>
<organism evidence="1 2">
    <name type="scientific">Pseudomonas putida</name>
    <name type="common">Arthrobacter siderocapsulatus</name>
    <dbReference type="NCBI Taxonomy" id="303"/>
    <lineage>
        <taxon>Bacteria</taxon>
        <taxon>Pseudomonadati</taxon>
        <taxon>Pseudomonadota</taxon>
        <taxon>Gammaproteobacteria</taxon>
        <taxon>Pseudomonadales</taxon>
        <taxon>Pseudomonadaceae</taxon>
        <taxon>Pseudomonas</taxon>
    </lineage>
</organism>
<dbReference type="AlphaFoldDB" id="A0A4D6XEV0"/>